<protein>
    <submittedName>
        <fullName evidence="2 3">Uncharacterized protein</fullName>
    </submittedName>
</protein>
<feature type="region of interest" description="Disordered" evidence="1">
    <location>
        <begin position="1"/>
        <end position="27"/>
    </location>
</feature>
<dbReference type="RefSeq" id="XP_009224693.1">
    <property type="nucleotide sequence ID" value="XM_009226429.1"/>
</dbReference>
<reference evidence="4" key="1">
    <citation type="submission" date="2010-07" db="EMBL/GenBank/DDBJ databases">
        <title>The genome sequence of Gaeumannomyces graminis var. tritici strain R3-111a-1.</title>
        <authorList>
            <consortium name="The Broad Institute Genome Sequencing Platform"/>
            <person name="Ma L.-J."/>
            <person name="Dead R."/>
            <person name="Young S."/>
            <person name="Zeng Q."/>
            <person name="Koehrsen M."/>
            <person name="Alvarado L."/>
            <person name="Berlin A."/>
            <person name="Chapman S.B."/>
            <person name="Chen Z."/>
            <person name="Freedman E."/>
            <person name="Gellesch M."/>
            <person name="Goldberg J."/>
            <person name="Griggs A."/>
            <person name="Gujja S."/>
            <person name="Heilman E.R."/>
            <person name="Heiman D."/>
            <person name="Hepburn T."/>
            <person name="Howarth C."/>
            <person name="Jen D."/>
            <person name="Larson L."/>
            <person name="Mehta T."/>
            <person name="Neiman D."/>
            <person name="Pearson M."/>
            <person name="Roberts A."/>
            <person name="Saif S."/>
            <person name="Shea T."/>
            <person name="Shenoy N."/>
            <person name="Sisk P."/>
            <person name="Stolte C."/>
            <person name="Sykes S."/>
            <person name="Walk T."/>
            <person name="White J."/>
            <person name="Yandava C."/>
            <person name="Haas B."/>
            <person name="Nusbaum C."/>
            <person name="Birren B."/>
        </authorList>
    </citation>
    <scope>NUCLEOTIDE SEQUENCE [LARGE SCALE GENOMIC DNA]</scope>
    <source>
        <strain evidence="4">R3-111a-1</strain>
    </source>
</reference>
<dbReference type="HOGENOM" id="CLU_2359866_0_0_1"/>
<proteinExistence type="predicted"/>
<gene>
    <name evidence="3" type="primary">20349045</name>
    <name evidence="2" type="ORF">GGTG_08587</name>
</gene>
<reference evidence="3" key="4">
    <citation type="journal article" date="2015" name="G3 (Bethesda)">
        <title>Genome sequences of three phytopathogenic species of the Magnaporthaceae family of fungi.</title>
        <authorList>
            <person name="Okagaki L.H."/>
            <person name="Nunes C.C."/>
            <person name="Sailsbery J."/>
            <person name="Clay B."/>
            <person name="Brown D."/>
            <person name="John T."/>
            <person name="Oh Y."/>
            <person name="Young N."/>
            <person name="Fitzgerald M."/>
            <person name="Haas B.J."/>
            <person name="Zeng Q."/>
            <person name="Young S."/>
            <person name="Adiconis X."/>
            <person name="Fan L."/>
            <person name="Levin J.Z."/>
            <person name="Mitchell T.K."/>
            <person name="Okubara P.A."/>
            <person name="Farman M.L."/>
            <person name="Kohn L.M."/>
            <person name="Birren B."/>
            <person name="Ma L.-J."/>
            <person name="Dean R.A."/>
        </authorList>
    </citation>
    <scope>NUCLEOTIDE SEQUENCE</scope>
    <source>
        <strain evidence="3">R3-111a-1</strain>
    </source>
</reference>
<reference evidence="3" key="5">
    <citation type="submission" date="2018-04" db="UniProtKB">
        <authorList>
            <consortium name="EnsemblFungi"/>
        </authorList>
    </citation>
    <scope>IDENTIFICATION</scope>
    <source>
        <strain evidence="3">R3-111a-1</strain>
    </source>
</reference>
<reference evidence="2" key="2">
    <citation type="submission" date="2010-07" db="EMBL/GenBank/DDBJ databases">
        <authorList>
            <consortium name="The Broad Institute Genome Sequencing Platform"/>
            <consortium name="Broad Institute Genome Sequencing Center for Infectious Disease"/>
            <person name="Ma L.-J."/>
            <person name="Dead R."/>
            <person name="Young S."/>
            <person name="Zeng Q."/>
            <person name="Koehrsen M."/>
            <person name="Alvarado L."/>
            <person name="Berlin A."/>
            <person name="Chapman S.B."/>
            <person name="Chen Z."/>
            <person name="Freedman E."/>
            <person name="Gellesch M."/>
            <person name="Goldberg J."/>
            <person name="Griggs A."/>
            <person name="Gujja S."/>
            <person name="Heilman E.R."/>
            <person name="Heiman D."/>
            <person name="Hepburn T."/>
            <person name="Howarth C."/>
            <person name="Jen D."/>
            <person name="Larson L."/>
            <person name="Mehta T."/>
            <person name="Neiman D."/>
            <person name="Pearson M."/>
            <person name="Roberts A."/>
            <person name="Saif S."/>
            <person name="Shea T."/>
            <person name="Shenoy N."/>
            <person name="Sisk P."/>
            <person name="Stolte C."/>
            <person name="Sykes S."/>
            <person name="Walk T."/>
            <person name="White J."/>
            <person name="Yandava C."/>
            <person name="Haas B."/>
            <person name="Nusbaum C."/>
            <person name="Birren B."/>
        </authorList>
    </citation>
    <scope>NUCLEOTIDE SEQUENCE</scope>
    <source>
        <strain evidence="2">R3-111a-1</strain>
    </source>
</reference>
<dbReference type="GeneID" id="20349045"/>
<dbReference type="Proteomes" id="UP000006039">
    <property type="component" value="Unassembled WGS sequence"/>
</dbReference>
<sequence length="96" mass="9702">MLRHRAAAGGGGALLRPTGPGGEAVVPGPRPAVVGARAAATGQREVGGEGVPPPGCPIAAASDREERRNRSMAKGLKYKFVGRRAADGHGDCDTTF</sequence>
<dbReference type="EnsemblFungi" id="EJT74749">
    <property type="protein sequence ID" value="EJT74749"/>
    <property type="gene ID" value="GGTG_08587"/>
</dbReference>
<dbReference type="EMBL" id="GL385398">
    <property type="protein sequence ID" value="EJT74749.1"/>
    <property type="molecule type" value="Genomic_DNA"/>
</dbReference>
<accession>J3P501</accession>
<dbReference type="AlphaFoldDB" id="J3P501"/>
<evidence type="ECO:0000256" key="1">
    <source>
        <dbReference type="SAM" id="MobiDB-lite"/>
    </source>
</evidence>
<evidence type="ECO:0000313" key="2">
    <source>
        <dbReference type="EMBL" id="EJT74749.1"/>
    </source>
</evidence>
<evidence type="ECO:0000313" key="4">
    <source>
        <dbReference type="Proteomes" id="UP000006039"/>
    </source>
</evidence>
<name>J3P501_GAET3</name>
<keyword evidence="4" id="KW-1185">Reference proteome</keyword>
<organism evidence="2">
    <name type="scientific">Gaeumannomyces tritici (strain R3-111a-1)</name>
    <name type="common">Wheat and barley take-all root rot fungus</name>
    <name type="synonym">Gaeumannomyces graminis var. tritici</name>
    <dbReference type="NCBI Taxonomy" id="644352"/>
    <lineage>
        <taxon>Eukaryota</taxon>
        <taxon>Fungi</taxon>
        <taxon>Dikarya</taxon>
        <taxon>Ascomycota</taxon>
        <taxon>Pezizomycotina</taxon>
        <taxon>Sordariomycetes</taxon>
        <taxon>Sordariomycetidae</taxon>
        <taxon>Magnaporthales</taxon>
        <taxon>Magnaporthaceae</taxon>
        <taxon>Gaeumannomyces</taxon>
    </lineage>
</organism>
<feature type="compositionally biased region" description="Low complexity" evidence="1">
    <location>
        <begin position="14"/>
        <end position="27"/>
    </location>
</feature>
<dbReference type="VEuPathDB" id="FungiDB:GGTG_08587"/>
<evidence type="ECO:0000313" key="3">
    <source>
        <dbReference type="EnsemblFungi" id="EJT74749"/>
    </source>
</evidence>
<reference evidence="2" key="3">
    <citation type="submission" date="2010-09" db="EMBL/GenBank/DDBJ databases">
        <title>Annotation of Gaeumannomyces graminis var. tritici R3-111a-1.</title>
        <authorList>
            <consortium name="The Broad Institute Genome Sequencing Platform"/>
            <person name="Ma L.-J."/>
            <person name="Dead R."/>
            <person name="Young S.K."/>
            <person name="Zeng Q."/>
            <person name="Gargeya S."/>
            <person name="Fitzgerald M."/>
            <person name="Haas B."/>
            <person name="Abouelleil A."/>
            <person name="Alvarado L."/>
            <person name="Arachchi H.M."/>
            <person name="Berlin A."/>
            <person name="Brown A."/>
            <person name="Chapman S.B."/>
            <person name="Chen Z."/>
            <person name="Dunbar C."/>
            <person name="Freedman E."/>
            <person name="Gearin G."/>
            <person name="Gellesch M."/>
            <person name="Goldberg J."/>
            <person name="Griggs A."/>
            <person name="Gujja S."/>
            <person name="Heiman D."/>
            <person name="Howarth C."/>
            <person name="Larson L."/>
            <person name="Lui A."/>
            <person name="MacDonald P.J.P."/>
            <person name="Mehta T."/>
            <person name="Montmayeur A."/>
            <person name="Murphy C."/>
            <person name="Neiman D."/>
            <person name="Pearson M."/>
            <person name="Priest M."/>
            <person name="Roberts A."/>
            <person name="Saif S."/>
            <person name="Shea T."/>
            <person name="Shenoy N."/>
            <person name="Sisk P."/>
            <person name="Stolte C."/>
            <person name="Sykes S."/>
            <person name="Yandava C."/>
            <person name="Wortman J."/>
            <person name="Nusbaum C."/>
            <person name="Birren B."/>
        </authorList>
    </citation>
    <scope>NUCLEOTIDE SEQUENCE</scope>
    <source>
        <strain evidence="2">R3-111a-1</strain>
    </source>
</reference>